<reference evidence="2 3" key="1">
    <citation type="submission" date="2024-04" db="EMBL/GenBank/DDBJ databases">
        <authorList>
            <person name="Fracassetti M."/>
        </authorList>
    </citation>
    <scope>NUCLEOTIDE SEQUENCE [LARGE SCALE GENOMIC DNA]</scope>
</reference>
<dbReference type="EMBL" id="OZ034815">
    <property type="protein sequence ID" value="CAL1371063.1"/>
    <property type="molecule type" value="Genomic_DNA"/>
</dbReference>
<gene>
    <name evidence="2" type="ORF">LTRI10_LOCUS13148</name>
</gene>
<evidence type="ECO:0000313" key="2">
    <source>
        <dbReference type="EMBL" id="CAL1371063.1"/>
    </source>
</evidence>
<feature type="region of interest" description="Disordered" evidence="1">
    <location>
        <begin position="1"/>
        <end position="40"/>
    </location>
</feature>
<dbReference type="AlphaFoldDB" id="A0AAV2DB00"/>
<organism evidence="2 3">
    <name type="scientific">Linum trigynum</name>
    <dbReference type="NCBI Taxonomy" id="586398"/>
    <lineage>
        <taxon>Eukaryota</taxon>
        <taxon>Viridiplantae</taxon>
        <taxon>Streptophyta</taxon>
        <taxon>Embryophyta</taxon>
        <taxon>Tracheophyta</taxon>
        <taxon>Spermatophyta</taxon>
        <taxon>Magnoliopsida</taxon>
        <taxon>eudicotyledons</taxon>
        <taxon>Gunneridae</taxon>
        <taxon>Pentapetalae</taxon>
        <taxon>rosids</taxon>
        <taxon>fabids</taxon>
        <taxon>Malpighiales</taxon>
        <taxon>Linaceae</taxon>
        <taxon>Linum</taxon>
    </lineage>
</organism>
<keyword evidence="3" id="KW-1185">Reference proteome</keyword>
<protein>
    <submittedName>
        <fullName evidence="2">Uncharacterized protein</fullName>
    </submittedName>
</protein>
<sequence length="85" mass="9504">MFPPYQANSNTPHYSAHQCSSRTTTPLASTPLQPPNQVVCDSSMHHAPCIDYKDTPQTNNNDSPFHQAIKNTNHLLARYNIITPD</sequence>
<dbReference type="Proteomes" id="UP001497516">
    <property type="component" value="Chromosome 2"/>
</dbReference>
<name>A0AAV2DB00_9ROSI</name>
<evidence type="ECO:0000256" key="1">
    <source>
        <dbReference type="SAM" id="MobiDB-lite"/>
    </source>
</evidence>
<accession>A0AAV2DB00</accession>
<evidence type="ECO:0000313" key="3">
    <source>
        <dbReference type="Proteomes" id="UP001497516"/>
    </source>
</evidence>
<proteinExistence type="predicted"/>